<accession>A0A2P5EU83</accession>
<feature type="region of interest" description="Disordered" evidence="1">
    <location>
        <begin position="1"/>
        <end position="58"/>
    </location>
</feature>
<feature type="compositionally biased region" description="Low complexity" evidence="1">
    <location>
        <begin position="22"/>
        <end position="35"/>
    </location>
</feature>
<dbReference type="OrthoDB" id="10578843at2759"/>
<dbReference type="EMBL" id="JXTC01000097">
    <property type="protein sequence ID" value="PON89103.1"/>
    <property type="molecule type" value="Genomic_DNA"/>
</dbReference>
<evidence type="ECO:0000256" key="1">
    <source>
        <dbReference type="SAM" id="MobiDB-lite"/>
    </source>
</evidence>
<evidence type="ECO:0000313" key="2">
    <source>
        <dbReference type="EMBL" id="PON89103.1"/>
    </source>
</evidence>
<name>A0A2P5EU83_TREOI</name>
<reference evidence="3" key="1">
    <citation type="submission" date="2016-06" db="EMBL/GenBank/DDBJ databases">
        <title>Parallel loss of symbiosis genes in relatives of nitrogen-fixing non-legume Parasponia.</title>
        <authorList>
            <person name="Van Velzen R."/>
            <person name="Holmer R."/>
            <person name="Bu F."/>
            <person name="Rutten L."/>
            <person name="Van Zeijl A."/>
            <person name="Liu W."/>
            <person name="Santuari L."/>
            <person name="Cao Q."/>
            <person name="Sharma T."/>
            <person name="Shen D."/>
            <person name="Roswanjaya Y."/>
            <person name="Wardhani T."/>
            <person name="Kalhor M.S."/>
            <person name="Jansen J."/>
            <person name="Van den Hoogen J."/>
            <person name="Gungor B."/>
            <person name="Hartog M."/>
            <person name="Hontelez J."/>
            <person name="Verver J."/>
            <person name="Yang W.-C."/>
            <person name="Schijlen E."/>
            <person name="Repin R."/>
            <person name="Schilthuizen M."/>
            <person name="Schranz E."/>
            <person name="Heidstra R."/>
            <person name="Miyata K."/>
            <person name="Fedorova E."/>
            <person name="Kohlen W."/>
            <person name="Bisseling T."/>
            <person name="Smit S."/>
            <person name="Geurts R."/>
        </authorList>
    </citation>
    <scope>NUCLEOTIDE SEQUENCE [LARGE SCALE GENOMIC DNA]</scope>
    <source>
        <strain evidence="3">cv. RG33-2</strain>
    </source>
</reference>
<protein>
    <submittedName>
        <fullName evidence="2">Uncharacterized protein</fullName>
    </submittedName>
</protein>
<evidence type="ECO:0000313" key="3">
    <source>
        <dbReference type="Proteomes" id="UP000237000"/>
    </source>
</evidence>
<sequence>MRENTQDQDPFLPGRQRTENPTTRSYLTRSRSSSTHILTTVHENENVNEEPATRRSRSTQALITVHESVNEEAEQENNAYDGNDVGDNVHEQENQANNKATRHVNEIDPLDANVAETGNTINEISLLAYTANKGNDEVSDHVDGVALEVVQSVGDGVAVGDEGYAGEGVAPLEVVQSVGDGVAVGDEVYAGEDIAPLEIVQYFGDEFPADGSMGNKTGKGEDNQRTVIRVGNKGSVEAGAASEVDQAEEMLTTLSINPTGHGTQQLDHEIGDSGPIGDDNRLLKNDERPIEDGGGLFGEDDEPVRNETIEGENNQSNITHAGNEGTVRVGTTLEIERYPFSTNKENNEATTTTESLRTICSEATIAANSRQPSQPTAPLINLIGHKIQPRTQKLLGEGQPSHFTALLIKSSRSWSTAENTRLVMVDSSEMIMDPLKMMKDPLKMIVDPLEMMMDL</sequence>
<keyword evidence="3" id="KW-1185">Reference proteome</keyword>
<dbReference type="AlphaFoldDB" id="A0A2P5EU83"/>
<dbReference type="Proteomes" id="UP000237000">
    <property type="component" value="Unassembled WGS sequence"/>
</dbReference>
<gene>
    <name evidence="2" type="ORF">TorRG33x02_149660</name>
</gene>
<proteinExistence type="predicted"/>
<organism evidence="2 3">
    <name type="scientific">Trema orientale</name>
    <name type="common">Charcoal tree</name>
    <name type="synonym">Celtis orientalis</name>
    <dbReference type="NCBI Taxonomy" id="63057"/>
    <lineage>
        <taxon>Eukaryota</taxon>
        <taxon>Viridiplantae</taxon>
        <taxon>Streptophyta</taxon>
        <taxon>Embryophyta</taxon>
        <taxon>Tracheophyta</taxon>
        <taxon>Spermatophyta</taxon>
        <taxon>Magnoliopsida</taxon>
        <taxon>eudicotyledons</taxon>
        <taxon>Gunneridae</taxon>
        <taxon>Pentapetalae</taxon>
        <taxon>rosids</taxon>
        <taxon>fabids</taxon>
        <taxon>Rosales</taxon>
        <taxon>Cannabaceae</taxon>
        <taxon>Trema</taxon>
    </lineage>
</organism>
<feature type="region of interest" description="Disordered" evidence="1">
    <location>
        <begin position="283"/>
        <end position="303"/>
    </location>
</feature>
<dbReference type="InParanoid" id="A0A2P5EU83"/>
<comment type="caution">
    <text evidence="2">The sequence shown here is derived from an EMBL/GenBank/DDBJ whole genome shotgun (WGS) entry which is preliminary data.</text>
</comment>